<dbReference type="InterPro" id="IPR003305">
    <property type="entry name" value="CenC_carb-bd"/>
</dbReference>
<organism evidence="4 5">
    <name type="scientific">Ruania alkalisoli</name>
    <dbReference type="NCBI Taxonomy" id="2779775"/>
    <lineage>
        <taxon>Bacteria</taxon>
        <taxon>Bacillati</taxon>
        <taxon>Actinomycetota</taxon>
        <taxon>Actinomycetes</taxon>
        <taxon>Micrococcales</taxon>
        <taxon>Ruaniaceae</taxon>
        <taxon>Ruania</taxon>
    </lineage>
</organism>
<feature type="chain" id="PRO_5032657969" evidence="2">
    <location>
        <begin position="32"/>
        <end position="966"/>
    </location>
</feature>
<gene>
    <name evidence="4" type="ORF">IM660_02130</name>
</gene>
<evidence type="ECO:0000313" key="4">
    <source>
        <dbReference type="EMBL" id="QOR71133.1"/>
    </source>
</evidence>
<keyword evidence="1" id="KW-0378">Hydrolase</keyword>
<keyword evidence="2" id="KW-0732">Signal</keyword>
<dbReference type="InterPro" id="IPR051344">
    <property type="entry name" value="Vgb"/>
</dbReference>
<reference evidence="4 5" key="1">
    <citation type="submission" date="2020-10" db="EMBL/GenBank/DDBJ databases">
        <title>Haloactinobacterium sp. RN3S43, a bacterium isolated from saline soil.</title>
        <authorList>
            <person name="Sun J.-Q."/>
        </authorList>
    </citation>
    <scope>NUCLEOTIDE SEQUENCE [LARGE SCALE GENOMIC DNA]</scope>
    <source>
        <strain evidence="4 5">RN3S43</strain>
    </source>
</reference>
<dbReference type="SUPFAM" id="SSF50969">
    <property type="entry name" value="YVTN repeat-like/Quinoprotein amine dehydrogenase"/>
    <property type="match status" value="1"/>
</dbReference>
<protein>
    <submittedName>
        <fullName evidence="4">Carbohydrate binding domain-containing protein</fullName>
    </submittedName>
</protein>
<feature type="signal peptide" evidence="2">
    <location>
        <begin position="1"/>
        <end position="31"/>
    </location>
</feature>
<dbReference type="Gene3D" id="2.130.10.10">
    <property type="entry name" value="YVTN repeat-like/Quinoprotein amine dehydrogenase"/>
    <property type="match status" value="2"/>
</dbReference>
<proteinExistence type="predicted"/>
<evidence type="ECO:0000256" key="2">
    <source>
        <dbReference type="SAM" id="SignalP"/>
    </source>
</evidence>
<evidence type="ECO:0000256" key="1">
    <source>
        <dbReference type="ARBA" id="ARBA00022801"/>
    </source>
</evidence>
<dbReference type="GO" id="GO:0016798">
    <property type="term" value="F:hydrolase activity, acting on glycosyl bonds"/>
    <property type="evidence" value="ECO:0007669"/>
    <property type="project" value="InterPro"/>
</dbReference>
<dbReference type="Proteomes" id="UP000593758">
    <property type="component" value="Chromosome"/>
</dbReference>
<dbReference type="KEGG" id="halt:IM660_02130"/>
<feature type="domain" description="CBM-cenC" evidence="3">
    <location>
        <begin position="809"/>
        <end position="942"/>
    </location>
</feature>
<keyword evidence="5" id="KW-1185">Reference proteome</keyword>
<sequence length="966" mass="103020">MGLPTNPRRAVSTAALVGLAATMLMPVAAVAAPLTNESGIAQETSRVEEDLGPTMTGYGSASVGYTTDPDGRNIGLFVSTGSPSAFSAVDIETGERLLEYEIDGFGVQIWEFVTAPDGDVYFGATKTGEVFQYDVENNELNVIAVEPFGQTHFFGAAAGSDGRIYFGTYRDGKVISYDPSTDEWHDYGSVLDGAMYVRSIDVDDDYIYAGTGTTVGVVQIDIETGAMSEIELPTAAQDEQFVQDLSVRGDYVFARMSDAVLHVYSLAQEAWIEEIPRAAGQDLSPVVTTIDSGVERREALIPMQLSDGLAFDIDTGETREISFGHRGQKRSFGLLELSAEGFPGETLVTATDEGTFYAWNPETGATTTFEPDVAPSRYLIRSLGVGPQGDIWTGGYASPPGLARTDADTGESIVYPTRTGQPEEIVAHGDYLVAGMYTQARLHAYDTTQSWSWGSNPRTDIRLGEEQDRPLALASAGDVVAVGTMPTYGTLGGALSLFDPETGDVDVFRNVVNDQTVLSLAYRGGLIYGGTGIWGGIGVEPSTTEGHLFVFDPATSEVVYSGVPVPGAENVSALTFDEDGNLWGFTANELFKFDPASREVVLTERYFDVDDSSIYATGRELFWHEGKLVGSSNNRLFEIDPETLEMTVLFTDAYGLAIDRNGSYYYARQANLYRWVEPELVCTETLTDTVNGGLTVEAGEVACLEGARVNGGITVGAGGALLAESSSIRGGVGATEARSVQIRDSEIRGAVTVTGTRDEAVLAGNTVRGSLECSENSSQPHHEGSLNTVTGSAGGQCAVLVPVEDDSPNLLVNAGFEEGGDVTDIRGWSLRWPASAHYVSLTDERSSGGIRSLHVRDTSTSGGGGLVSDSVPVEVGASYEFSFDQYRIDGRLAPTIFFDDADGNVVDQSYELVESTLDTWERIALRFEAPEGAVAARVMIYSASGIVGESFVDNVYFGVPGGLGDG</sequence>
<evidence type="ECO:0000259" key="3">
    <source>
        <dbReference type="Pfam" id="PF02018"/>
    </source>
</evidence>
<name>A0A7M1SWX5_9MICO</name>
<dbReference type="EMBL" id="CP063169">
    <property type="protein sequence ID" value="QOR71133.1"/>
    <property type="molecule type" value="Genomic_DNA"/>
</dbReference>
<dbReference type="PANTHER" id="PTHR40274:SF3">
    <property type="entry name" value="VIRGINIAMYCIN B LYASE"/>
    <property type="match status" value="1"/>
</dbReference>
<dbReference type="InterPro" id="IPR015943">
    <property type="entry name" value="WD40/YVTN_repeat-like_dom_sf"/>
</dbReference>
<dbReference type="RefSeq" id="WP_193497801.1">
    <property type="nucleotide sequence ID" value="NZ_CP063169.1"/>
</dbReference>
<dbReference type="Pfam" id="PF02018">
    <property type="entry name" value="CBM_4_9"/>
    <property type="match status" value="1"/>
</dbReference>
<dbReference type="AlphaFoldDB" id="A0A7M1SWX5"/>
<dbReference type="PANTHER" id="PTHR40274">
    <property type="entry name" value="VIRGINIAMYCIN B LYASE"/>
    <property type="match status" value="1"/>
</dbReference>
<dbReference type="InterPro" id="IPR011047">
    <property type="entry name" value="Quinoprotein_ADH-like_sf"/>
</dbReference>
<accession>A0A7M1SWX5</accession>
<dbReference type="InterPro" id="IPR011044">
    <property type="entry name" value="Quino_amine_DH_bsu"/>
</dbReference>
<evidence type="ECO:0000313" key="5">
    <source>
        <dbReference type="Proteomes" id="UP000593758"/>
    </source>
</evidence>
<dbReference type="SUPFAM" id="SSF50998">
    <property type="entry name" value="Quinoprotein alcohol dehydrogenase-like"/>
    <property type="match status" value="1"/>
</dbReference>
<dbReference type="Gene3D" id="2.60.120.260">
    <property type="entry name" value="Galactose-binding domain-like"/>
    <property type="match status" value="1"/>
</dbReference>